<keyword evidence="3" id="KW-1185">Reference proteome</keyword>
<comment type="caution">
    <text evidence="2">The sequence shown here is derived from an EMBL/GenBank/DDBJ whole genome shotgun (WGS) entry which is preliminary data.</text>
</comment>
<feature type="region of interest" description="Disordered" evidence="1">
    <location>
        <begin position="1"/>
        <end position="26"/>
    </location>
</feature>
<feature type="compositionally biased region" description="Basic and acidic residues" evidence="1">
    <location>
        <begin position="1"/>
        <end position="10"/>
    </location>
</feature>
<dbReference type="AlphaFoldDB" id="A0A8T3BJQ5"/>
<gene>
    <name evidence="2" type="ORF">KFK09_009392</name>
</gene>
<organism evidence="2 3">
    <name type="scientific">Dendrobium nobile</name>
    <name type="common">Orchid</name>
    <dbReference type="NCBI Taxonomy" id="94219"/>
    <lineage>
        <taxon>Eukaryota</taxon>
        <taxon>Viridiplantae</taxon>
        <taxon>Streptophyta</taxon>
        <taxon>Embryophyta</taxon>
        <taxon>Tracheophyta</taxon>
        <taxon>Spermatophyta</taxon>
        <taxon>Magnoliopsida</taxon>
        <taxon>Liliopsida</taxon>
        <taxon>Asparagales</taxon>
        <taxon>Orchidaceae</taxon>
        <taxon>Epidendroideae</taxon>
        <taxon>Malaxideae</taxon>
        <taxon>Dendrobiinae</taxon>
        <taxon>Dendrobium</taxon>
    </lineage>
</organism>
<name>A0A8T3BJQ5_DENNO</name>
<evidence type="ECO:0000313" key="2">
    <source>
        <dbReference type="EMBL" id="KAI0513375.1"/>
    </source>
</evidence>
<proteinExistence type="predicted"/>
<evidence type="ECO:0000313" key="3">
    <source>
        <dbReference type="Proteomes" id="UP000829196"/>
    </source>
</evidence>
<evidence type="ECO:0000256" key="1">
    <source>
        <dbReference type="SAM" id="MobiDB-lite"/>
    </source>
</evidence>
<protein>
    <submittedName>
        <fullName evidence="2">Uncharacterized protein</fullName>
    </submittedName>
</protein>
<sequence length="160" mass="18004">MAEEVDRNQENEGGNPRLREITLRRSGEGKNVRKAEGGLEEEEQERAALLRLFFPIALFLFQLCGKIFEKRGGGERNKIVRILSLSLYPLSLSLKSGLSLSLSLSPSLVLKSNFNSGHRTDRCDYSYHRTAKSPMTNPVAQVHRRCRIGISTAGSTWERV</sequence>
<dbReference type="EMBL" id="JAGYWB010000008">
    <property type="protein sequence ID" value="KAI0513375.1"/>
    <property type="molecule type" value="Genomic_DNA"/>
</dbReference>
<accession>A0A8T3BJQ5</accession>
<dbReference type="Proteomes" id="UP000829196">
    <property type="component" value="Unassembled WGS sequence"/>
</dbReference>
<reference evidence="2" key="1">
    <citation type="journal article" date="2022" name="Front. Genet.">
        <title>Chromosome-Scale Assembly of the Dendrobium nobile Genome Provides Insights Into the Molecular Mechanism of the Biosynthesis of the Medicinal Active Ingredient of Dendrobium.</title>
        <authorList>
            <person name="Xu Q."/>
            <person name="Niu S.-C."/>
            <person name="Li K.-L."/>
            <person name="Zheng P.-J."/>
            <person name="Zhang X.-J."/>
            <person name="Jia Y."/>
            <person name="Liu Y."/>
            <person name="Niu Y.-X."/>
            <person name="Yu L.-H."/>
            <person name="Chen D.-F."/>
            <person name="Zhang G.-Q."/>
        </authorList>
    </citation>
    <scope>NUCLEOTIDE SEQUENCE</scope>
    <source>
        <tissue evidence="2">Leaf</tissue>
    </source>
</reference>
<feature type="compositionally biased region" description="Basic and acidic residues" evidence="1">
    <location>
        <begin position="17"/>
        <end position="26"/>
    </location>
</feature>